<dbReference type="SUPFAM" id="SSF56529">
    <property type="entry name" value="FAH"/>
    <property type="match status" value="1"/>
</dbReference>
<dbReference type="EMBL" id="VSSQ01004341">
    <property type="protein sequence ID" value="MPM24782.1"/>
    <property type="molecule type" value="Genomic_DNA"/>
</dbReference>
<dbReference type="GO" id="GO:0019752">
    <property type="term" value="P:carboxylic acid metabolic process"/>
    <property type="evidence" value="ECO:0007669"/>
    <property type="project" value="UniProtKB-ARBA"/>
</dbReference>
<name>A0A644Y847_9ZZZZ</name>
<comment type="similarity">
    <text evidence="1">Belongs to the FAH family.</text>
</comment>
<evidence type="ECO:0000256" key="2">
    <source>
        <dbReference type="ARBA" id="ARBA00022723"/>
    </source>
</evidence>
<organism evidence="4">
    <name type="scientific">bioreactor metagenome</name>
    <dbReference type="NCBI Taxonomy" id="1076179"/>
    <lineage>
        <taxon>unclassified sequences</taxon>
        <taxon>metagenomes</taxon>
        <taxon>ecological metagenomes</taxon>
    </lineage>
</organism>
<dbReference type="GO" id="GO:0016853">
    <property type="term" value="F:isomerase activity"/>
    <property type="evidence" value="ECO:0007669"/>
    <property type="project" value="UniProtKB-ARBA"/>
</dbReference>
<dbReference type="Pfam" id="PF01557">
    <property type="entry name" value="FAA_hydrolase"/>
    <property type="match status" value="1"/>
</dbReference>
<dbReference type="GO" id="GO:0046872">
    <property type="term" value="F:metal ion binding"/>
    <property type="evidence" value="ECO:0007669"/>
    <property type="project" value="UniProtKB-KW"/>
</dbReference>
<proteinExistence type="inferred from homology"/>
<dbReference type="PANTHER" id="PTHR42796:SF4">
    <property type="entry name" value="FUMARYLACETOACETATE HYDROLASE DOMAIN-CONTAINING PROTEIN 2A"/>
    <property type="match status" value="1"/>
</dbReference>
<evidence type="ECO:0000313" key="4">
    <source>
        <dbReference type="EMBL" id="MPM24782.1"/>
    </source>
</evidence>
<dbReference type="PANTHER" id="PTHR42796">
    <property type="entry name" value="FUMARYLACETOACETATE HYDROLASE DOMAIN-CONTAINING PROTEIN 2A-RELATED"/>
    <property type="match status" value="1"/>
</dbReference>
<dbReference type="Gene3D" id="3.90.850.10">
    <property type="entry name" value="Fumarylacetoacetase-like, C-terminal domain"/>
    <property type="match status" value="1"/>
</dbReference>
<protein>
    <recommendedName>
        <fullName evidence="3">Fumarylacetoacetase-like C-terminal domain-containing protein</fullName>
    </recommendedName>
</protein>
<reference evidence="4" key="1">
    <citation type="submission" date="2019-08" db="EMBL/GenBank/DDBJ databases">
        <authorList>
            <person name="Kucharzyk K."/>
            <person name="Murdoch R.W."/>
            <person name="Higgins S."/>
            <person name="Loffler F."/>
        </authorList>
    </citation>
    <scope>NUCLEOTIDE SEQUENCE</scope>
</reference>
<comment type="caution">
    <text evidence="4">The sequence shown here is derived from an EMBL/GenBank/DDBJ whole genome shotgun (WGS) entry which is preliminary data.</text>
</comment>
<feature type="domain" description="Fumarylacetoacetase-like C-terminal" evidence="3">
    <location>
        <begin position="146"/>
        <end position="355"/>
    </location>
</feature>
<dbReference type="AlphaFoldDB" id="A0A644Y847"/>
<keyword evidence="2" id="KW-0479">Metal-binding</keyword>
<accession>A0A644Y847</accession>
<gene>
    <name evidence="4" type="ORF">SDC9_71267</name>
</gene>
<evidence type="ECO:0000259" key="3">
    <source>
        <dbReference type="Pfam" id="PF01557"/>
    </source>
</evidence>
<dbReference type="InterPro" id="IPR011234">
    <property type="entry name" value="Fumarylacetoacetase-like_C"/>
</dbReference>
<sequence>MKHFFENYVKLQQRVSFTRLKTVGSWDYYWIKQLCISFLLSAHINPLAELFRLNRLAKANIREGNVMKLLTFWKQTEQIGLLTQDEQGVVPLSQFNFPWQSMNELIQNSTEADWAEIRSAEPSAALIYPLSEVVLRAPIPHPVRDVVCMGLNYLDHASEMARALQEETKPRSYPIFFGKAVDRARGHLECIPSHKDFISTLDYECELGAILKKDVRNIRPEEVRDVIFGYTIINDITARELSRHKQNYFMKSLDGSCPMGPWIVTADEISYPPKLHLSLSVNGEPRQSGNTADMIFDLDIIVSELSRGITLPAGTIFATGSPTGIGFGMNPPVFLKDGDRVRCEIEGIGRLENTVSDECR</sequence>
<dbReference type="FunFam" id="3.90.850.10:FF:000002">
    <property type="entry name" value="2-hydroxyhepta-2,4-diene-1,7-dioate isomerase"/>
    <property type="match status" value="1"/>
</dbReference>
<dbReference type="InterPro" id="IPR051121">
    <property type="entry name" value="FAH"/>
</dbReference>
<evidence type="ECO:0000256" key="1">
    <source>
        <dbReference type="ARBA" id="ARBA00010211"/>
    </source>
</evidence>
<dbReference type="InterPro" id="IPR036663">
    <property type="entry name" value="Fumarylacetoacetase_C_sf"/>
</dbReference>